<dbReference type="EMBL" id="CAJPDS010000045">
    <property type="protein sequence ID" value="CAF9927761.1"/>
    <property type="molecule type" value="Genomic_DNA"/>
</dbReference>
<comment type="caution">
    <text evidence="2">The sequence shown here is derived from an EMBL/GenBank/DDBJ whole genome shotgun (WGS) entry which is preliminary data.</text>
</comment>
<dbReference type="AlphaFoldDB" id="A0A8H3FKQ1"/>
<evidence type="ECO:0000313" key="3">
    <source>
        <dbReference type="Proteomes" id="UP000664521"/>
    </source>
</evidence>
<evidence type="ECO:0000256" key="1">
    <source>
        <dbReference type="SAM" id="MobiDB-lite"/>
    </source>
</evidence>
<gene>
    <name evidence="2" type="ORF">HETSPECPRED_006675</name>
</gene>
<reference evidence="2" key="1">
    <citation type="submission" date="2021-03" db="EMBL/GenBank/DDBJ databases">
        <authorList>
            <person name="Tagirdzhanova G."/>
        </authorList>
    </citation>
    <scope>NUCLEOTIDE SEQUENCE</scope>
</reference>
<dbReference type="Proteomes" id="UP000664521">
    <property type="component" value="Unassembled WGS sequence"/>
</dbReference>
<name>A0A8H3FKQ1_9LECA</name>
<sequence>MPRPPLTNEQILRKIRFDEENHHRRCREYFFDFGPLTLPVCLPIPQVDLEHIQDSCNKSTAIYSITPHLEGHTEAYNRDGANRRDIIFSIYEQWFRHHSLDIDFGGFVAKLIRIEIPFTEQRPTVQDIIKIHKAWCEHVETCLPLCARRIDSTGTEIDDSPYEWHGAIGINRKQNMYYKLRPLFRALIIIVDEHATPRQEKVVHLIRTNIPSELSAPIAFESIRPNLESDKSLGHDNKDLITTTLSAAIDFVTALENREESAFPENRRDPNIVDERGDEPGYHTRKARLYIGYTGPDIRGPSSSWVKLAEGENVLPPVTPAVLSMRCSRIKMDTAVFARYQQSEQRLKYRVGCLGAESGVAQ</sequence>
<evidence type="ECO:0000313" key="2">
    <source>
        <dbReference type="EMBL" id="CAF9927761.1"/>
    </source>
</evidence>
<accession>A0A8H3FKQ1</accession>
<keyword evidence="3" id="KW-1185">Reference proteome</keyword>
<organism evidence="2 3">
    <name type="scientific">Heterodermia speciosa</name>
    <dbReference type="NCBI Taxonomy" id="116794"/>
    <lineage>
        <taxon>Eukaryota</taxon>
        <taxon>Fungi</taxon>
        <taxon>Dikarya</taxon>
        <taxon>Ascomycota</taxon>
        <taxon>Pezizomycotina</taxon>
        <taxon>Lecanoromycetes</taxon>
        <taxon>OSLEUM clade</taxon>
        <taxon>Lecanoromycetidae</taxon>
        <taxon>Caliciales</taxon>
        <taxon>Physciaceae</taxon>
        <taxon>Heterodermia</taxon>
    </lineage>
</organism>
<dbReference type="OrthoDB" id="5364844at2759"/>
<proteinExistence type="predicted"/>
<protein>
    <submittedName>
        <fullName evidence="2">Uncharacterized protein</fullName>
    </submittedName>
</protein>
<feature type="region of interest" description="Disordered" evidence="1">
    <location>
        <begin position="260"/>
        <end position="279"/>
    </location>
</feature>